<dbReference type="EnsemblPlants" id="Kaladp0038s0099.1.v1.1">
    <property type="protein sequence ID" value="Kaladp0038s0099.1.v1.1"/>
    <property type="gene ID" value="Kaladp0038s0099.v1.1"/>
</dbReference>
<dbReference type="CDD" id="cd21669">
    <property type="entry name" value="SMP_SF"/>
    <property type="match status" value="1"/>
</dbReference>
<dbReference type="PANTHER" id="PTHR47042:SF4">
    <property type="entry name" value="OS02G0313700 PROTEIN"/>
    <property type="match status" value="1"/>
</dbReference>
<dbReference type="Pfam" id="PF25669">
    <property type="entry name" value="SMP_MUG190-like"/>
    <property type="match status" value="1"/>
</dbReference>
<feature type="region of interest" description="Disordered" evidence="6">
    <location>
        <begin position="580"/>
        <end position="609"/>
    </location>
</feature>
<reference evidence="10" key="1">
    <citation type="submission" date="2021-01" db="UniProtKB">
        <authorList>
            <consortium name="EnsemblPlants"/>
        </authorList>
    </citation>
    <scope>IDENTIFICATION</scope>
</reference>
<dbReference type="InterPro" id="IPR035892">
    <property type="entry name" value="C2_domain_sf"/>
</dbReference>
<feature type="compositionally biased region" description="Polar residues" evidence="6">
    <location>
        <begin position="506"/>
        <end position="515"/>
    </location>
</feature>
<name>A0A7N0TJF8_KALFE</name>
<organism evidence="10 11">
    <name type="scientific">Kalanchoe fedtschenkoi</name>
    <name type="common">Lavender scallops</name>
    <name type="synonym">South American air plant</name>
    <dbReference type="NCBI Taxonomy" id="63787"/>
    <lineage>
        <taxon>Eukaryota</taxon>
        <taxon>Viridiplantae</taxon>
        <taxon>Streptophyta</taxon>
        <taxon>Embryophyta</taxon>
        <taxon>Tracheophyta</taxon>
        <taxon>Spermatophyta</taxon>
        <taxon>Magnoliopsida</taxon>
        <taxon>eudicotyledons</taxon>
        <taxon>Gunneridae</taxon>
        <taxon>Pentapetalae</taxon>
        <taxon>Saxifragales</taxon>
        <taxon>Crassulaceae</taxon>
        <taxon>Kalanchoe</taxon>
    </lineage>
</organism>
<keyword evidence="3" id="KW-0445">Lipid transport</keyword>
<feature type="compositionally biased region" description="Polar residues" evidence="6">
    <location>
        <begin position="645"/>
        <end position="658"/>
    </location>
</feature>
<keyword evidence="2" id="KW-0813">Transport</keyword>
<keyword evidence="4" id="KW-0446">Lipid-binding</keyword>
<proteinExistence type="predicted"/>
<keyword evidence="7" id="KW-1133">Transmembrane helix</keyword>
<evidence type="ECO:0000256" key="5">
    <source>
        <dbReference type="ARBA" id="ARBA00023136"/>
    </source>
</evidence>
<dbReference type="GO" id="GO:0016020">
    <property type="term" value="C:membrane"/>
    <property type="evidence" value="ECO:0007669"/>
    <property type="project" value="UniProtKB-SubCell"/>
</dbReference>
<evidence type="ECO:0008006" key="12">
    <source>
        <dbReference type="Google" id="ProtNLM"/>
    </source>
</evidence>
<dbReference type="PROSITE" id="PS50004">
    <property type="entry name" value="C2"/>
    <property type="match status" value="1"/>
</dbReference>
<keyword evidence="7" id="KW-0812">Transmembrane</keyword>
<keyword evidence="5 7" id="KW-0472">Membrane</keyword>
<dbReference type="Pfam" id="PF00168">
    <property type="entry name" value="C2"/>
    <property type="match status" value="1"/>
</dbReference>
<evidence type="ECO:0000256" key="6">
    <source>
        <dbReference type="SAM" id="MobiDB-lite"/>
    </source>
</evidence>
<feature type="compositionally biased region" description="Low complexity" evidence="6">
    <location>
        <begin position="667"/>
        <end position="679"/>
    </location>
</feature>
<dbReference type="Proteomes" id="UP000594263">
    <property type="component" value="Unplaced"/>
</dbReference>
<dbReference type="SMART" id="SM00239">
    <property type="entry name" value="C2"/>
    <property type="match status" value="1"/>
</dbReference>
<dbReference type="SUPFAM" id="SSF49562">
    <property type="entry name" value="C2 domain (Calcium/lipid-binding domain, CaLB)"/>
    <property type="match status" value="1"/>
</dbReference>
<evidence type="ECO:0000256" key="3">
    <source>
        <dbReference type="ARBA" id="ARBA00023055"/>
    </source>
</evidence>
<evidence type="ECO:0000259" key="8">
    <source>
        <dbReference type="PROSITE" id="PS50004"/>
    </source>
</evidence>
<feature type="compositionally biased region" description="Polar residues" evidence="6">
    <location>
        <begin position="687"/>
        <end position="697"/>
    </location>
</feature>
<feature type="compositionally biased region" description="Low complexity" evidence="6">
    <location>
        <begin position="425"/>
        <end position="443"/>
    </location>
</feature>
<dbReference type="GO" id="GO:0008289">
    <property type="term" value="F:lipid binding"/>
    <property type="evidence" value="ECO:0007669"/>
    <property type="project" value="UniProtKB-KW"/>
</dbReference>
<feature type="domain" description="C2" evidence="8">
    <location>
        <begin position="270"/>
        <end position="384"/>
    </location>
</feature>
<feature type="region of interest" description="Disordered" evidence="6">
    <location>
        <begin position="409"/>
        <end position="452"/>
    </location>
</feature>
<evidence type="ECO:0000259" key="9">
    <source>
        <dbReference type="PROSITE" id="PS51847"/>
    </source>
</evidence>
<feature type="region of interest" description="Disordered" evidence="6">
    <location>
        <begin position="638"/>
        <end position="697"/>
    </location>
</feature>
<comment type="subcellular location">
    <subcellularLocation>
        <location evidence="1">Membrane</location>
    </subcellularLocation>
</comment>
<dbReference type="AlphaFoldDB" id="A0A7N0TJF8"/>
<evidence type="ECO:0000256" key="1">
    <source>
        <dbReference type="ARBA" id="ARBA00004370"/>
    </source>
</evidence>
<evidence type="ECO:0000313" key="11">
    <source>
        <dbReference type="Proteomes" id="UP000594263"/>
    </source>
</evidence>
<dbReference type="PANTHER" id="PTHR47042">
    <property type="entry name" value="C2 DOMAIN-CONTAINING PROTEIN-LIKE"/>
    <property type="match status" value="1"/>
</dbReference>
<feature type="domain" description="SMP-LTD" evidence="9">
    <location>
        <begin position="71"/>
        <end position="265"/>
    </location>
</feature>
<evidence type="ECO:0000256" key="2">
    <source>
        <dbReference type="ARBA" id="ARBA00022448"/>
    </source>
</evidence>
<sequence length="697" mass="77797">MAITDVTIIHHVGIVFLLLFGLSEFGCCHPVAYLASLVYLYLVHERHMMRVRRKIQFEERKQANQRRVLTDSETVRWLNHAVEKIWPVCVEQIVSQKILLPIIPWFLEKYKPWTAKEAKVQQLYMGRNPPLITDMRVLNQTAGDDHLVLQLGLNFVTAEDMLAVLDVKLRKRLGFGMWAKMHITGMHIEGKVLVGVKFLGEFPYIARLRVCFVEPPYFQMTCKPIINHGLDFTELPGIAGWLDKLLSIAFEQTLVQPNMLTVDVQKFIAPEAGNWFTVDEKEPIAIVKIEVIEGAEMQPSDLNGLADPYVKARLGSYKFRTKIQKKTLAPKWHEEFKIPIFTWETLNSLIIQVHDKDHIYDDFLGGCCLNIANYRDGQRHDFWVSLLDIKTGRLRLAVTVLGDSATKVDDLPPEVASKTTEDLRNSFSSGAASKNSFSSVSSDKSPRVSDNIEPINIEGHENVLFVHQPGSEVSDTWEPRKGKLWHLDTKEVRNSFGRDDPAASRLTPNDTSSTDETVDGDKSKHRVRSGLRKIGSVFRRNKPEDQSGVSTADPAPSPVPSPLAVNVKPVGENRIGVNFVIEGDGPKTSDKVVSPDRSGGGASPTQGHMKGMAKSIMKHAGNSARGLKHVLSRKGSNKFLDIDPSQLSDSSDDGSAQPQAPHHPVIPNTSPRNSNVRSVSSEDRKSISTPDTASPQR</sequence>
<dbReference type="OMA" id="IEEESHC"/>
<accession>A0A7N0TJF8</accession>
<feature type="transmembrane region" description="Helical" evidence="7">
    <location>
        <begin position="12"/>
        <end position="43"/>
    </location>
</feature>
<evidence type="ECO:0000256" key="4">
    <source>
        <dbReference type="ARBA" id="ARBA00023121"/>
    </source>
</evidence>
<feature type="region of interest" description="Disordered" evidence="6">
    <location>
        <begin position="494"/>
        <end position="566"/>
    </location>
</feature>
<dbReference type="PROSITE" id="PS51847">
    <property type="entry name" value="SMP"/>
    <property type="match status" value="1"/>
</dbReference>
<keyword evidence="11" id="KW-1185">Reference proteome</keyword>
<protein>
    <recommendedName>
        <fullName evidence="12">C2 domain-containing protein</fullName>
    </recommendedName>
</protein>
<evidence type="ECO:0000313" key="10">
    <source>
        <dbReference type="EnsemblPlants" id="Kaladp0038s0099.1.v1.1"/>
    </source>
</evidence>
<evidence type="ECO:0000256" key="7">
    <source>
        <dbReference type="SAM" id="Phobius"/>
    </source>
</evidence>
<dbReference type="InterPro" id="IPR000008">
    <property type="entry name" value="C2_dom"/>
</dbReference>
<dbReference type="GO" id="GO:0006869">
    <property type="term" value="P:lipid transport"/>
    <property type="evidence" value="ECO:0007669"/>
    <property type="project" value="UniProtKB-KW"/>
</dbReference>
<dbReference type="InterPro" id="IPR052847">
    <property type="entry name" value="Ext_Synaptotagmin/KAHRP-like"/>
</dbReference>
<feature type="compositionally biased region" description="Basic and acidic residues" evidence="6">
    <location>
        <begin position="584"/>
        <end position="594"/>
    </location>
</feature>
<dbReference type="Gene3D" id="2.60.40.150">
    <property type="entry name" value="C2 domain"/>
    <property type="match status" value="1"/>
</dbReference>
<dbReference type="InterPro" id="IPR031468">
    <property type="entry name" value="SMP_LBD"/>
</dbReference>
<dbReference type="Gramene" id="Kaladp0038s0099.1.v1.1">
    <property type="protein sequence ID" value="Kaladp0038s0099.1.v1.1"/>
    <property type="gene ID" value="Kaladp0038s0099.v1.1"/>
</dbReference>